<dbReference type="PANTHER" id="PTHR41287">
    <property type="match status" value="1"/>
</dbReference>
<dbReference type="EMBL" id="LRQV01000029">
    <property type="protein sequence ID" value="KXK61958.1"/>
    <property type="molecule type" value="Genomic_DNA"/>
</dbReference>
<dbReference type="Gene3D" id="3.40.50.300">
    <property type="entry name" value="P-loop containing nucleotide triphosphate hydrolases"/>
    <property type="match status" value="1"/>
</dbReference>
<evidence type="ECO:0000313" key="2">
    <source>
        <dbReference type="Proteomes" id="UP000070620"/>
    </source>
</evidence>
<dbReference type="AlphaFoldDB" id="A0A136PU44"/>
<organism evidence="1 2">
    <name type="scientific">Micromonospora rosaria</name>
    <dbReference type="NCBI Taxonomy" id="47874"/>
    <lineage>
        <taxon>Bacteria</taxon>
        <taxon>Bacillati</taxon>
        <taxon>Actinomycetota</taxon>
        <taxon>Actinomycetes</taxon>
        <taxon>Micromonosporales</taxon>
        <taxon>Micromonosporaceae</taxon>
        <taxon>Micromonospora</taxon>
    </lineage>
</organism>
<accession>A0A136PU44</accession>
<dbReference type="Proteomes" id="UP000070620">
    <property type="component" value="Unassembled WGS sequence"/>
</dbReference>
<name>A0A136PU44_9ACTN</name>
<reference evidence="1 2" key="1">
    <citation type="submission" date="2016-01" db="EMBL/GenBank/DDBJ databases">
        <title>Whole genome sequence and analysis of Micromonospora rosaria DSM 803, which can produce antibacterial substance rosamicin.</title>
        <authorList>
            <person name="Yang H."/>
            <person name="He X."/>
            <person name="Zhu D."/>
        </authorList>
    </citation>
    <scope>NUCLEOTIDE SEQUENCE [LARGE SCALE GENOMIC DNA]</scope>
    <source>
        <strain evidence="1 2">DSM 803</strain>
    </source>
</reference>
<dbReference type="InterPro" id="IPR027417">
    <property type="entry name" value="P-loop_NTPase"/>
</dbReference>
<gene>
    <name evidence="1" type="ORF">AWW66_10990</name>
</gene>
<keyword evidence="2" id="KW-1185">Reference proteome</keyword>
<comment type="caution">
    <text evidence="1">The sequence shown here is derived from an EMBL/GenBank/DDBJ whole genome shotgun (WGS) entry which is preliminary data.</text>
</comment>
<protein>
    <submittedName>
        <fullName evidence="1">Terminase</fullName>
    </submittedName>
</protein>
<evidence type="ECO:0000313" key="1">
    <source>
        <dbReference type="EMBL" id="KXK61958.1"/>
    </source>
</evidence>
<sequence>MGLSLASSTSSVLDVSSVLGRTEPRLWTPPLRPLTPETSVGFEQVEFARDVVRMPLDPWQEWLVVHAGELLPDGRPRFRVVLVLVSRQNGKTTVPKLLTLHWMYVDRWPMTLGVSSKLEYAREVWLASIDLAKASPELAPEILNVRTANGQEEFAISGGARAKIAAANGDAGRSLSIDRLYVDELRQHHTYTAWAAAESTMNARPHAQAWLLSNAGSDASVVLNDLREAALAGVDDRLGLFEWSADDDADPLDLDALAQANPNLGRRLSADTLLAAARRAVELGGEALTTFKTENMCIRVKVLNPAIDPGDWRDCCDPAPVETEQRLRLAGCVDLSPDGLHATLAVAVILEDGRARVEAVHEWTGPDAATQLERELPAWAQRVRPAVLGWYPGGPAAAVAAKLVDRRKEGVRGWPPRGVRVAEIRGETTAVCMGFAKEVKARTVAHSGQAMPGAQVAKAERLRRGDGWVFTRAGGQVDAVYAMAGAVHLARTMPRLRQVSRRTRGA</sequence>
<dbReference type="InterPro" id="IPR005021">
    <property type="entry name" value="Terminase_largesu-like"/>
</dbReference>
<dbReference type="PANTHER" id="PTHR41287:SF1">
    <property type="entry name" value="PROTEIN YMFN"/>
    <property type="match status" value="1"/>
</dbReference>
<proteinExistence type="predicted"/>